<dbReference type="InterPro" id="IPR015421">
    <property type="entry name" value="PyrdxlP-dep_Trfase_major"/>
</dbReference>
<keyword evidence="1" id="KW-0663">Pyridoxal phosphate</keyword>
<evidence type="ECO:0000313" key="4">
    <source>
        <dbReference type="EMBL" id="KIY98368.1"/>
    </source>
</evidence>
<dbReference type="Proteomes" id="UP000054498">
    <property type="component" value="Unassembled WGS sequence"/>
</dbReference>
<dbReference type="GO" id="GO:0019464">
    <property type="term" value="P:glycine decarboxylation via glycine cleavage system"/>
    <property type="evidence" value="ECO:0007669"/>
    <property type="project" value="TreeGrafter"/>
</dbReference>
<dbReference type="EMBL" id="KK102209">
    <property type="protein sequence ID" value="KIY98368.1"/>
    <property type="molecule type" value="Genomic_DNA"/>
</dbReference>
<evidence type="ECO:0000256" key="2">
    <source>
        <dbReference type="ARBA" id="ARBA00023002"/>
    </source>
</evidence>
<reference evidence="4 5" key="1">
    <citation type="journal article" date="2013" name="BMC Genomics">
        <title>Reconstruction of the lipid metabolism for the microalga Monoraphidium neglectum from its genome sequence reveals characteristics suitable for biofuel production.</title>
        <authorList>
            <person name="Bogen C."/>
            <person name="Al-Dilaimi A."/>
            <person name="Albersmeier A."/>
            <person name="Wichmann J."/>
            <person name="Grundmann M."/>
            <person name="Rupp O."/>
            <person name="Lauersen K.J."/>
            <person name="Blifernez-Klassen O."/>
            <person name="Kalinowski J."/>
            <person name="Goesmann A."/>
            <person name="Mussgnug J.H."/>
            <person name="Kruse O."/>
        </authorList>
    </citation>
    <scope>NUCLEOTIDE SEQUENCE [LARGE SCALE GENOMIC DNA]</scope>
    <source>
        <strain evidence="4 5">SAG 48.87</strain>
    </source>
</reference>
<dbReference type="EC" id="1.4.4.2" evidence="4"/>
<protein>
    <submittedName>
        <fullName evidence="4">Glycine dehydrogenase</fullName>
        <ecNumber evidence="4">1.4.4.2</ecNumber>
    </submittedName>
</protein>
<dbReference type="GO" id="GO:0005960">
    <property type="term" value="C:glycine cleavage complex"/>
    <property type="evidence" value="ECO:0007669"/>
    <property type="project" value="TreeGrafter"/>
</dbReference>
<dbReference type="InterPro" id="IPR049315">
    <property type="entry name" value="GDC-P_N"/>
</dbReference>
<dbReference type="SUPFAM" id="SSF53383">
    <property type="entry name" value="PLP-dependent transferases"/>
    <property type="match status" value="1"/>
</dbReference>
<dbReference type="KEGG" id="mng:MNEG_9592"/>
<proteinExistence type="predicted"/>
<evidence type="ECO:0000259" key="3">
    <source>
        <dbReference type="Pfam" id="PF02347"/>
    </source>
</evidence>
<accession>A0A0D2KS11</accession>
<dbReference type="RefSeq" id="XP_013897388.1">
    <property type="nucleotide sequence ID" value="XM_014041934.1"/>
</dbReference>
<gene>
    <name evidence="4" type="ORF">MNEG_9592</name>
</gene>
<feature type="domain" description="Glycine cleavage system P-protein N-terminal" evidence="3">
    <location>
        <begin position="84"/>
        <end position="246"/>
    </location>
</feature>
<dbReference type="STRING" id="145388.A0A0D2KS11"/>
<dbReference type="PANTHER" id="PTHR11773">
    <property type="entry name" value="GLYCINE DEHYDROGENASE, DECARBOXYLATING"/>
    <property type="match status" value="1"/>
</dbReference>
<dbReference type="FunFam" id="3.40.640.10:FF:000199">
    <property type="entry name" value="Glycine dehydrogenase [decarboxylating], mitochondrial"/>
    <property type="match status" value="1"/>
</dbReference>
<evidence type="ECO:0000256" key="1">
    <source>
        <dbReference type="ARBA" id="ARBA00022898"/>
    </source>
</evidence>
<dbReference type="GO" id="GO:0004375">
    <property type="term" value="F:glycine dehydrogenase (decarboxylating) activity"/>
    <property type="evidence" value="ECO:0007669"/>
    <property type="project" value="UniProtKB-EC"/>
</dbReference>
<dbReference type="Pfam" id="PF02347">
    <property type="entry name" value="GDC-P"/>
    <property type="match status" value="1"/>
</dbReference>
<dbReference type="AlphaFoldDB" id="A0A0D2KS11"/>
<keyword evidence="5" id="KW-1185">Reference proteome</keyword>
<dbReference type="GO" id="GO:0048046">
    <property type="term" value="C:apoplast"/>
    <property type="evidence" value="ECO:0007669"/>
    <property type="project" value="TreeGrafter"/>
</dbReference>
<sequence>MRSSRLSRLARLAQARAQTNSSNAAGTIKIFDVTGQSLGSRMAGYAALAAAGRMGSSNMMPFSVAGVRSISLAALEPSDRFVPRHNSTTPAELDAMVAETGFKSMDALIDATVPVPIRRSDGMGMGKYTEGMKESEFLEYFKEMAGKNKLYKSFIGMGYYGTHIPPVILRNVLENPGWYTQYTPYQAEIAQGRLESLLNFQTMICELTGMQISNASLLDEATAAAEAMTLCSAVARGKKPRFLVSRGFASTP</sequence>
<dbReference type="GO" id="GO:0016594">
    <property type="term" value="F:glycine binding"/>
    <property type="evidence" value="ECO:0007669"/>
    <property type="project" value="TreeGrafter"/>
</dbReference>
<dbReference type="OrthoDB" id="6537869at2759"/>
<keyword evidence="2 4" id="KW-0560">Oxidoreductase</keyword>
<dbReference type="InterPro" id="IPR015424">
    <property type="entry name" value="PyrdxlP-dep_Trfase"/>
</dbReference>
<dbReference type="GeneID" id="25742467"/>
<organism evidence="4 5">
    <name type="scientific">Monoraphidium neglectum</name>
    <dbReference type="NCBI Taxonomy" id="145388"/>
    <lineage>
        <taxon>Eukaryota</taxon>
        <taxon>Viridiplantae</taxon>
        <taxon>Chlorophyta</taxon>
        <taxon>core chlorophytes</taxon>
        <taxon>Chlorophyceae</taxon>
        <taxon>CS clade</taxon>
        <taxon>Sphaeropleales</taxon>
        <taxon>Selenastraceae</taxon>
        <taxon>Monoraphidium</taxon>
    </lineage>
</organism>
<dbReference type="GO" id="GO:0030170">
    <property type="term" value="F:pyridoxal phosphate binding"/>
    <property type="evidence" value="ECO:0007669"/>
    <property type="project" value="TreeGrafter"/>
</dbReference>
<dbReference type="GO" id="GO:0005739">
    <property type="term" value="C:mitochondrion"/>
    <property type="evidence" value="ECO:0007669"/>
    <property type="project" value="TreeGrafter"/>
</dbReference>
<evidence type="ECO:0000313" key="5">
    <source>
        <dbReference type="Proteomes" id="UP000054498"/>
    </source>
</evidence>
<name>A0A0D2KS11_9CHLO</name>
<dbReference type="PANTHER" id="PTHR11773:SF1">
    <property type="entry name" value="GLYCINE DEHYDROGENASE (DECARBOXYLATING), MITOCHONDRIAL"/>
    <property type="match status" value="1"/>
</dbReference>
<dbReference type="GO" id="GO:0009941">
    <property type="term" value="C:chloroplast envelope"/>
    <property type="evidence" value="ECO:0007669"/>
    <property type="project" value="TreeGrafter"/>
</dbReference>
<dbReference type="Gene3D" id="3.40.640.10">
    <property type="entry name" value="Type I PLP-dependent aspartate aminotransferase-like (Major domain)"/>
    <property type="match status" value="1"/>
</dbReference>
<dbReference type="InterPro" id="IPR020581">
    <property type="entry name" value="GDC_P"/>
</dbReference>